<dbReference type="Proteomes" id="UP000462362">
    <property type="component" value="Unassembled WGS sequence"/>
</dbReference>
<dbReference type="AlphaFoldDB" id="A0A6I3S9N7"/>
<comment type="caution">
    <text evidence="1">The sequence shown here is derived from an EMBL/GenBank/DDBJ whole genome shotgun (WGS) entry which is preliminary data.</text>
</comment>
<dbReference type="RefSeq" id="WP_021867541.1">
    <property type="nucleotide sequence ID" value="NZ_CALFDP010000009.1"/>
</dbReference>
<gene>
    <name evidence="1" type="ORF">GMD42_11225</name>
</gene>
<dbReference type="EMBL" id="WNCL01000050">
    <property type="protein sequence ID" value="MTU44158.1"/>
    <property type="molecule type" value="Genomic_DNA"/>
</dbReference>
<evidence type="ECO:0000313" key="2">
    <source>
        <dbReference type="Proteomes" id="UP000462362"/>
    </source>
</evidence>
<protein>
    <submittedName>
        <fullName evidence="1">Uncharacterized protein</fullName>
    </submittedName>
</protein>
<accession>A0A6I3S9N7</accession>
<proteinExistence type="predicted"/>
<name>A0A6I3S9N7_9BURK</name>
<evidence type="ECO:0000313" key="1">
    <source>
        <dbReference type="EMBL" id="MTU44158.1"/>
    </source>
</evidence>
<organism evidence="1 2">
    <name type="scientific">Parasutterella excrementihominis</name>
    <dbReference type="NCBI Taxonomy" id="487175"/>
    <lineage>
        <taxon>Bacteria</taxon>
        <taxon>Pseudomonadati</taxon>
        <taxon>Pseudomonadota</taxon>
        <taxon>Betaproteobacteria</taxon>
        <taxon>Burkholderiales</taxon>
        <taxon>Sutterellaceae</taxon>
        <taxon>Parasutterella</taxon>
    </lineage>
</organism>
<sequence length="102" mass="11597">MSEEQLEYDPEWTLATLNDAKEALEDLIAQVEDSPEEVKEILEENIANVYAKLNYAFNSAKDGPDALLSMPDDELVAFPSVLPLKHKVEFEEEDEEKPDEVQ</sequence>
<reference evidence="1 2" key="1">
    <citation type="journal article" date="2019" name="Nat. Med.">
        <title>A library of human gut bacterial isolates paired with longitudinal multiomics data enables mechanistic microbiome research.</title>
        <authorList>
            <person name="Poyet M."/>
            <person name="Groussin M."/>
            <person name="Gibbons S.M."/>
            <person name="Avila-Pacheco J."/>
            <person name="Jiang X."/>
            <person name="Kearney S.M."/>
            <person name="Perrotta A.R."/>
            <person name="Berdy B."/>
            <person name="Zhao S."/>
            <person name="Lieberman T.D."/>
            <person name="Swanson P.K."/>
            <person name="Smith M."/>
            <person name="Roesemann S."/>
            <person name="Alexander J.E."/>
            <person name="Rich S.A."/>
            <person name="Livny J."/>
            <person name="Vlamakis H."/>
            <person name="Clish C."/>
            <person name="Bullock K."/>
            <person name="Deik A."/>
            <person name="Scott J."/>
            <person name="Pierce K.A."/>
            <person name="Xavier R.J."/>
            <person name="Alm E.J."/>
        </authorList>
    </citation>
    <scope>NUCLEOTIDE SEQUENCE [LARGE SCALE GENOMIC DNA]</scope>
    <source>
        <strain evidence="1 2">BIOML-A2</strain>
    </source>
</reference>